<dbReference type="EMBL" id="LAZR01002378">
    <property type="protein sequence ID" value="KKN30812.1"/>
    <property type="molecule type" value="Genomic_DNA"/>
</dbReference>
<accession>A0A0F9Q1G5</accession>
<protein>
    <submittedName>
        <fullName evidence="1">Uncharacterized protein</fullName>
    </submittedName>
</protein>
<name>A0A0F9Q1G5_9ZZZZ</name>
<evidence type="ECO:0000313" key="1">
    <source>
        <dbReference type="EMBL" id="KKN30812.1"/>
    </source>
</evidence>
<gene>
    <name evidence="1" type="ORF">LCGC14_0830200</name>
</gene>
<reference evidence="1" key="1">
    <citation type="journal article" date="2015" name="Nature">
        <title>Complex archaea that bridge the gap between prokaryotes and eukaryotes.</title>
        <authorList>
            <person name="Spang A."/>
            <person name="Saw J.H."/>
            <person name="Jorgensen S.L."/>
            <person name="Zaremba-Niedzwiedzka K."/>
            <person name="Martijn J."/>
            <person name="Lind A.E."/>
            <person name="van Eijk R."/>
            <person name="Schleper C."/>
            <person name="Guy L."/>
            <person name="Ettema T.J."/>
        </authorList>
    </citation>
    <scope>NUCLEOTIDE SEQUENCE</scope>
</reference>
<organism evidence="1">
    <name type="scientific">marine sediment metagenome</name>
    <dbReference type="NCBI Taxonomy" id="412755"/>
    <lineage>
        <taxon>unclassified sequences</taxon>
        <taxon>metagenomes</taxon>
        <taxon>ecological metagenomes</taxon>
    </lineage>
</organism>
<sequence length="231" mass="23747">MADLRIKSGTSSVDRGVSDATMVDVRGTRDGAMFTAPWLTALALEGRCFGINTGTGTAPDALGTTYDATKPDAYITVPSGTTVIPVLIEVTFEDVDTSGTNIIDCMAVLSAVADTATTSTAVVIYNMRTDAPIASNCSAVAVVTGNGTTPLSGNFLEFWRGTAGYVEDANAGSTAPTSELNSKTVWDIRHATVPPVIVGSGSLSVYTGKPGAGVTGWITVIWAEIPSTSIV</sequence>
<dbReference type="AlphaFoldDB" id="A0A0F9Q1G5"/>
<proteinExistence type="predicted"/>
<comment type="caution">
    <text evidence="1">The sequence shown here is derived from an EMBL/GenBank/DDBJ whole genome shotgun (WGS) entry which is preliminary data.</text>
</comment>